<comment type="subunit">
    <text evidence="6">Consists of a catalytic RNA component and at least 4-5 protein subunits.</text>
</comment>
<reference evidence="8 9" key="1">
    <citation type="submission" date="2016-10" db="EMBL/GenBank/DDBJ databases">
        <authorList>
            <person name="de Groot N.N."/>
        </authorList>
    </citation>
    <scope>NUCLEOTIDE SEQUENCE [LARGE SCALE GENOMIC DNA]</scope>
    <source>
        <strain evidence="8 9">IBRC-M10418</strain>
    </source>
</reference>
<keyword evidence="1 6" id="KW-0963">Cytoplasm</keyword>
<feature type="compositionally biased region" description="Basic and acidic residues" evidence="7">
    <location>
        <begin position="228"/>
        <end position="255"/>
    </location>
</feature>
<dbReference type="RefSeq" id="WP_092814344.1">
    <property type="nucleotide sequence ID" value="NZ_FNWU01000001.1"/>
</dbReference>
<organism evidence="8 9">
    <name type="scientific">Halopenitus malekzadehii</name>
    <dbReference type="NCBI Taxonomy" id="1267564"/>
    <lineage>
        <taxon>Archaea</taxon>
        <taxon>Methanobacteriati</taxon>
        <taxon>Methanobacteriota</taxon>
        <taxon>Stenosarchaea group</taxon>
        <taxon>Halobacteria</taxon>
        <taxon>Halobacteriales</taxon>
        <taxon>Haloferacaceae</taxon>
        <taxon>Halopenitus</taxon>
    </lineage>
</organism>
<proteinExistence type="inferred from homology"/>
<dbReference type="GO" id="GO:0001682">
    <property type="term" value="P:tRNA 5'-leader removal"/>
    <property type="evidence" value="ECO:0007669"/>
    <property type="project" value="UniProtKB-UniRule"/>
</dbReference>
<dbReference type="InterPro" id="IPR016195">
    <property type="entry name" value="Pol/histidinol_Pase-like"/>
</dbReference>
<comment type="catalytic activity">
    <reaction evidence="6">
        <text>Endonucleolytic cleavage of RNA, removing 5'-extranucleotides from tRNA precursor.</text>
        <dbReference type="EC" id="3.1.26.5"/>
    </reaction>
</comment>
<evidence type="ECO:0000256" key="4">
    <source>
        <dbReference type="ARBA" id="ARBA00022759"/>
    </source>
</evidence>
<feature type="region of interest" description="Disordered" evidence="7">
    <location>
        <begin position="221"/>
        <end position="255"/>
    </location>
</feature>
<keyword evidence="3 6" id="KW-0540">Nuclease</keyword>
<dbReference type="Gene3D" id="3.20.20.140">
    <property type="entry name" value="Metal-dependent hydrolases"/>
    <property type="match status" value="1"/>
</dbReference>
<dbReference type="InterPro" id="IPR002738">
    <property type="entry name" value="RNase_P_p30"/>
</dbReference>
<dbReference type="Proteomes" id="UP000199215">
    <property type="component" value="Unassembled WGS sequence"/>
</dbReference>
<keyword evidence="4 6" id="KW-0255">Endonuclease</keyword>
<evidence type="ECO:0000256" key="5">
    <source>
        <dbReference type="ARBA" id="ARBA00022801"/>
    </source>
</evidence>
<dbReference type="GO" id="GO:0030677">
    <property type="term" value="C:ribonuclease P complex"/>
    <property type="evidence" value="ECO:0007669"/>
    <property type="project" value="UniProtKB-UniRule"/>
</dbReference>
<sequence>MYEAVQAYPAGDSTVARLASTAARLGYSGLVIRTRSASRAMEPTAIGDEYGIDVVTGVEIDADDPSAASGSVGNFRPDFTVLTLRGGSNALNRFAVESDRIDVLSKPMAGRGDVNHVLVKAAADHGVALEFDLGPVLRATGGRRVQALSDLRKLREIVDHYDAPYVVSATAASHLELRAPRELRAVGEAIGFDADAIDDGLRAWKRIAERNRHRLSESFVEPGVRRGRYGDDAGREGDGREGDGREGDTGSGVDR</sequence>
<dbReference type="AlphaFoldDB" id="A0A1H6HXM3"/>
<evidence type="ECO:0000256" key="3">
    <source>
        <dbReference type="ARBA" id="ARBA00022722"/>
    </source>
</evidence>
<keyword evidence="2 6" id="KW-0819">tRNA processing</keyword>
<evidence type="ECO:0000256" key="7">
    <source>
        <dbReference type="SAM" id="MobiDB-lite"/>
    </source>
</evidence>
<dbReference type="GO" id="GO:0005737">
    <property type="term" value="C:cytoplasm"/>
    <property type="evidence" value="ECO:0007669"/>
    <property type="project" value="UniProtKB-SubCell"/>
</dbReference>
<accession>A0A1H6HXM3</accession>
<comment type="similarity">
    <text evidence="6">Belongs to the eukaryotic/archaeal RNase P protein component 3 family.</text>
</comment>
<dbReference type="EMBL" id="FNWU01000001">
    <property type="protein sequence ID" value="SEH40995.1"/>
    <property type="molecule type" value="Genomic_DNA"/>
</dbReference>
<evidence type="ECO:0000256" key="6">
    <source>
        <dbReference type="HAMAP-Rule" id="MF_00756"/>
    </source>
</evidence>
<dbReference type="Pfam" id="PF01876">
    <property type="entry name" value="RNase_P_p30"/>
    <property type="match status" value="1"/>
</dbReference>
<dbReference type="SUPFAM" id="SSF89550">
    <property type="entry name" value="PHP domain-like"/>
    <property type="match status" value="1"/>
</dbReference>
<keyword evidence="9" id="KW-1185">Reference proteome</keyword>
<evidence type="ECO:0000313" key="9">
    <source>
        <dbReference type="Proteomes" id="UP000199215"/>
    </source>
</evidence>
<dbReference type="GO" id="GO:0004526">
    <property type="term" value="F:ribonuclease P activity"/>
    <property type="evidence" value="ECO:0007669"/>
    <property type="project" value="UniProtKB-UniRule"/>
</dbReference>
<comment type="function">
    <text evidence="6">Part of ribonuclease P, a protein complex that generates mature tRNA molecules by cleaving their 5'-ends.</text>
</comment>
<dbReference type="InterPro" id="IPR023539">
    <property type="entry name" value="RNase_P_comp-3_arc"/>
</dbReference>
<evidence type="ECO:0000256" key="2">
    <source>
        <dbReference type="ARBA" id="ARBA00022694"/>
    </source>
</evidence>
<dbReference type="STRING" id="1267564.SAMN05192561_101719"/>
<evidence type="ECO:0000256" key="1">
    <source>
        <dbReference type="ARBA" id="ARBA00022490"/>
    </source>
</evidence>
<keyword evidence="5 6" id="KW-0378">Hydrolase</keyword>
<name>A0A1H6HXM3_9EURY</name>
<protein>
    <recommendedName>
        <fullName evidence="6">Ribonuclease P protein component 3</fullName>
        <shortName evidence="6">RNase P component 3</shortName>
        <ecNumber evidence="6">3.1.26.5</ecNumber>
    </recommendedName>
    <alternativeName>
        <fullName evidence="6">Rpp30</fullName>
    </alternativeName>
</protein>
<dbReference type="OrthoDB" id="85765at2157"/>
<comment type="subcellular location">
    <subcellularLocation>
        <location evidence="6">Cytoplasm</location>
    </subcellularLocation>
</comment>
<gene>
    <name evidence="6" type="primary">rnp3</name>
    <name evidence="8" type="ORF">SAMN05192561_101719</name>
</gene>
<dbReference type="HAMAP" id="MF_00756">
    <property type="entry name" value="RNase_P_3"/>
    <property type="match status" value="1"/>
</dbReference>
<dbReference type="EC" id="3.1.26.5" evidence="6"/>
<evidence type="ECO:0000313" key="8">
    <source>
        <dbReference type="EMBL" id="SEH40995.1"/>
    </source>
</evidence>